<keyword evidence="3 7" id="KW-0489">Methyltransferase</keyword>
<gene>
    <name evidence="9" type="ORF">PINE0816_LOCUS16551</name>
</gene>
<name>A0A7S0CD98_9STRA</name>
<dbReference type="GO" id="GO:0032981">
    <property type="term" value="P:mitochondrial respiratory chain complex I assembly"/>
    <property type="evidence" value="ECO:0007669"/>
    <property type="project" value="TreeGrafter"/>
</dbReference>
<accession>A0A7S0CD98</accession>
<dbReference type="PANTHER" id="PTHR12049">
    <property type="entry name" value="PROTEIN ARGININE METHYLTRANSFERASE NDUFAF7, MITOCHONDRIAL"/>
    <property type="match status" value="1"/>
</dbReference>
<evidence type="ECO:0000313" key="9">
    <source>
        <dbReference type="EMBL" id="CAD8420400.1"/>
    </source>
</evidence>
<dbReference type="EC" id="2.1.1.320" evidence="7"/>
<dbReference type="GO" id="GO:0035243">
    <property type="term" value="F:protein-arginine omega-N symmetric methyltransferase activity"/>
    <property type="evidence" value="ECO:0007669"/>
    <property type="project" value="UniProtKB-EC"/>
</dbReference>
<dbReference type="InterPro" id="IPR029063">
    <property type="entry name" value="SAM-dependent_MTases_sf"/>
</dbReference>
<evidence type="ECO:0000256" key="2">
    <source>
        <dbReference type="ARBA" id="ARBA00005891"/>
    </source>
</evidence>
<dbReference type="InterPro" id="IPR003788">
    <property type="entry name" value="NDUFAF7"/>
</dbReference>
<dbReference type="EMBL" id="HBEL01035271">
    <property type="protein sequence ID" value="CAD8420400.1"/>
    <property type="molecule type" value="Transcribed_RNA"/>
</dbReference>
<dbReference type="SUPFAM" id="SSF53335">
    <property type="entry name" value="S-adenosyl-L-methionine-dependent methyltransferases"/>
    <property type="match status" value="1"/>
</dbReference>
<feature type="region of interest" description="Disordered" evidence="8">
    <location>
        <begin position="1"/>
        <end position="39"/>
    </location>
</feature>
<organism evidence="9">
    <name type="scientific">Proboscia inermis</name>
    <dbReference type="NCBI Taxonomy" id="420281"/>
    <lineage>
        <taxon>Eukaryota</taxon>
        <taxon>Sar</taxon>
        <taxon>Stramenopiles</taxon>
        <taxon>Ochrophyta</taxon>
        <taxon>Bacillariophyta</taxon>
        <taxon>Coscinodiscophyceae</taxon>
        <taxon>Rhizosoleniophycidae</taxon>
        <taxon>Rhizosoleniales</taxon>
        <taxon>Rhizosoleniaceae</taxon>
        <taxon>Proboscia</taxon>
    </lineage>
</organism>
<evidence type="ECO:0000256" key="1">
    <source>
        <dbReference type="ARBA" id="ARBA00004173"/>
    </source>
</evidence>
<evidence type="ECO:0000256" key="8">
    <source>
        <dbReference type="SAM" id="MobiDB-lite"/>
    </source>
</evidence>
<protein>
    <recommendedName>
        <fullName evidence="7">Protein arginine methyltransferase NDUFAF7</fullName>
        <ecNumber evidence="7">2.1.1.320</ecNumber>
    </recommendedName>
</protein>
<dbReference type="GO" id="GO:0032259">
    <property type="term" value="P:methylation"/>
    <property type="evidence" value="ECO:0007669"/>
    <property type="project" value="UniProtKB-KW"/>
</dbReference>
<sequence>MPDPWTMTETDDMESTIPNPAMSDTSSTKKKPTKKPRLWFVLAPSVTPALRTLLNTDDTGKPKPNTTQPPTTVPNANTLPTDSPPPIDDSSPGDILEVCPDGMSLCQDMARRIQICGGAALLIDYGGAQNNGDTIRAFRSHTQVPVLSSPGTVDVTTDVDFHALRNAITQISGYGTRVGCYGPVNQGSFLASMGVMERAVAWIDKDSTSDEEANDVVEALDRLCSAEQMGERYKVFCIVKKNPDFPYTSPPPGF</sequence>
<evidence type="ECO:0000256" key="4">
    <source>
        <dbReference type="ARBA" id="ARBA00022679"/>
    </source>
</evidence>
<comment type="catalytic activity">
    <reaction evidence="6 7">
        <text>L-arginyl-[protein] + 2 S-adenosyl-L-methionine = N(omega),N(omega)'-dimethyl-L-arginyl-[protein] + 2 S-adenosyl-L-homocysteine + 2 H(+)</text>
        <dbReference type="Rhea" id="RHEA:48108"/>
        <dbReference type="Rhea" id="RHEA-COMP:10532"/>
        <dbReference type="Rhea" id="RHEA-COMP:11992"/>
        <dbReference type="ChEBI" id="CHEBI:15378"/>
        <dbReference type="ChEBI" id="CHEBI:29965"/>
        <dbReference type="ChEBI" id="CHEBI:57856"/>
        <dbReference type="ChEBI" id="CHEBI:59789"/>
        <dbReference type="ChEBI" id="CHEBI:88221"/>
        <dbReference type="EC" id="2.1.1.320"/>
    </reaction>
</comment>
<feature type="compositionally biased region" description="Basic residues" evidence="8">
    <location>
        <begin position="28"/>
        <end position="37"/>
    </location>
</feature>
<dbReference type="PANTHER" id="PTHR12049:SF7">
    <property type="entry name" value="PROTEIN ARGININE METHYLTRANSFERASE NDUFAF7, MITOCHONDRIAL"/>
    <property type="match status" value="1"/>
</dbReference>
<evidence type="ECO:0000256" key="6">
    <source>
        <dbReference type="ARBA" id="ARBA00048612"/>
    </source>
</evidence>
<keyword evidence="5 7" id="KW-0496">Mitochondrion</keyword>
<dbReference type="AlphaFoldDB" id="A0A7S0CD98"/>
<keyword evidence="4 7" id="KW-0808">Transferase</keyword>
<dbReference type="Gene3D" id="3.40.50.12710">
    <property type="match status" value="1"/>
</dbReference>
<feature type="compositionally biased region" description="Low complexity" evidence="8">
    <location>
        <begin position="62"/>
        <end position="78"/>
    </location>
</feature>
<dbReference type="GO" id="GO:0005739">
    <property type="term" value="C:mitochondrion"/>
    <property type="evidence" value="ECO:0007669"/>
    <property type="project" value="UniProtKB-SubCell"/>
</dbReference>
<evidence type="ECO:0000256" key="3">
    <source>
        <dbReference type="ARBA" id="ARBA00022603"/>
    </source>
</evidence>
<evidence type="ECO:0000256" key="7">
    <source>
        <dbReference type="RuleBase" id="RU364114"/>
    </source>
</evidence>
<comment type="similarity">
    <text evidence="2 7">Belongs to the NDUFAF7 family.</text>
</comment>
<evidence type="ECO:0000256" key="5">
    <source>
        <dbReference type="ARBA" id="ARBA00023128"/>
    </source>
</evidence>
<proteinExistence type="inferred from homology"/>
<comment type="function">
    <text evidence="7">Arginine methyltransferase involved in the assembly or stability of mitochondrial NADH:ubiquinone oxidoreductase complex (complex I).</text>
</comment>
<dbReference type="Pfam" id="PF02636">
    <property type="entry name" value="Methyltransf_28"/>
    <property type="match status" value="1"/>
</dbReference>
<reference evidence="9" key="1">
    <citation type="submission" date="2021-01" db="EMBL/GenBank/DDBJ databases">
        <authorList>
            <person name="Corre E."/>
            <person name="Pelletier E."/>
            <person name="Niang G."/>
            <person name="Scheremetjew M."/>
            <person name="Finn R."/>
            <person name="Kale V."/>
            <person name="Holt S."/>
            <person name="Cochrane G."/>
            <person name="Meng A."/>
            <person name="Brown T."/>
            <person name="Cohen L."/>
        </authorList>
    </citation>
    <scope>NUCLEOTIDE SEQUENCE</scope>
    <source>
        <strain evidence="9">CCAP1064/1</strain>
    </source>
</reference>
<dbReference type="InterPro" id="IPR038375">
    <property type="entry name" value="NDUFAF7_sf"/>
</dbReference>
<comment type="subcellular location">
    <subcellularLocation>
        <location evidence="1 7">Mitochondrion</location>
    </subcellularLocation>
</comment>
<feature type="region of interest" description="Disordered" evidence="8">
    <location>
        <begin position="51"/>
        <end position="95"/>
    </location>
</feature>